<keyword evidence="3" id="KW-1185">Reference proteome</keyword>
<feature type="region of interest" description="Disordered" evidence="1">
    <location>
        <begin position="114"/>
        <end position="137"/>
    </location>
</feature>
<evidence type="ECO:0000256" key="1">
    <source>
        <dbReference type="SAM" id="MobiDB-lite"/>
    </source>
</evidence>
<accession>A0A1Q5TUF0</accession>
<dbReference type="EMBL" id="MNBE01000615">
    <property type="protein sequence ID" value="OKP03829.1"/>
    <property type="molecule type" value="Genomic_DNA"/>
</dbReference>
<dbReference type="AlphaFoldDB" id="A0A1Q5TUF0"/>
<comment type="caution">
    <text evidence="2">The sequence shown here is derived from an EMBL/GenBank/DDBJ whole genome shotgun (WGS) entry which is preliminary data.</text>
</comment>
<gene>
    <name evidence="2" type="ORF">PENSUB_6838</name>
</gene>
<evidence type="ECO:0000313" key="2">
    <source>
        <dbReference type="EMBL" id="OKP03829.1"/>
    </source>
</evidence>
<dbReference type="Proteomes" id="UP000186955">
    <property type="component" value="Unassembled WGS sequence"/>
</dbReference>
<proteinExistence type="predicted"/>
<dbReference type="STRING" id="1316194.A0A1Q5TUF0"/>
<protein>
    <recommendedName>
        <fullName evidence="4">SWIM-type domain-containing protein</fullName>
    </recommendedName>
</protein>
<organism evidence="2 3">
    <name type="scientific">Penicillium subrubescens</name>
    <dbReference type="NCBI Taxonomy" id="1316194"/>
    <lineage>
        <taxon>Eukaryota</taxon>
        <taxon>Fungi</taxon>
        <taxon>Dikarya</taxon>
        <taxon>Ascomycota</taxon>
        <taxon>Pezizomycotina</taxon>
        <taxon>Eurotiomycetes</taxon>
        <taxon>Eurotiomycetidae</taxon>
        <taxon>Eurotiales</taxon>
        <taxon>Aspergillaceae</taxon>
        <taxon>Penicillium</taxon>
    </lineage>
</organism>
<reference evidence="2 3" key="1">
    <citation type="submission" date="2016-10" db="EMBL/GenBank/DDBJ databases">
        <title>Genome sequence of the ascomycete fungus Penicillium subrubescens.</title>
        <authorList>
            <person name="De Vries R.P."/>
            <person name="Peng M."/>
            <person name="Dilokpimol A."/>
            <person name="Hilden K."/>
            <person name="Makela M.R."/>
            <person name="Grigoriev I."/>
            <person name="Riley R."/>
            <person name="Granchi Z."/>
        </authorList>
    </citation>
    <scope>NUCLEOTIDE SEQUENCE [LARGE SCALE GENOMIC DNA]</scope>
    <source>
        <strain evidence="2 3">CBS 132785</strain>
    </source>
</reference>
<evidence type="ECO:0008006" key="4">
    <source>
        <dbReference type="Google" id="ProtNLM"/>
    </source>
</evidence>
<feature type="region of interest" description="Disordered" evidence="1">
    <location>
        <begin position="39"/>
        <end position="67"/>
    </location>
</feature>
<sequence length="342" mass="37149">MPTRSNMEQESNLHNLPSSAGFIDRLINELARFQADLPRNTPAELDPPRTQSTHQPKPPQNALSRLSPSQLARVKPLLLTLHCLFPNDLLPALDILDRRLVQRLVVRGDKVNAVPSASASTQEGHPGNNKEIQHDESNTAINQTTLDDTKPEDTLKEDLFLFLVTSASSAPAYPIGAAPASSTTTSTSTYTTIQQPQKVYEVRLNAWNCTCPTFTLSTFRDLESRLHFVSKPDPIPSPRFKFSSPPPSNTAMLRDRDDGSAFTSAPTFASTSAPESASAVYPFGGTLTCPTDRDSPPACKHILACVLFARCPGLFGDGDDDEDRGVDVSMEELAGWCAGWGG</sequence>
<feature type="compositionally biased region" description="Polar residues" evidence="1">
    <location>
        <begin position="49"/>
        <end position="67"/>
    </location>
</feature>
<evidence type="ECO:0000313" key="3">
    <source>
        <dbReference type="Proteomes" id="UP000186955"/>
    </source>
</evidence>
<name>A0A1Q5TUF0_9EURO</name>